<dbReference type="SUPFAM" id="SSF53686">
    <property type="entry name" value="Tryptophan synthase beta subunit-like PLP-dependent enzymes"/>
    <property type="match status" value="1"/>
</dbReference>
<dbReference type="EMBL" id="OV170227">
    <property type="protein sequence ID" value="CAH0728292.1"/>
    <property type="molecule type" value="Genomic_DNA"/>
</dbReference>
<accession>A0A8J9W7M1</accession>
<keyword evidence="3" id="KW-0028">Amino-acid biosynthesis</keyword>
<evidence type="ECO:0000313" key="9">
    <source>
        <dbReference type="Proteomes" id="UP000838878"/>
    </source>
</evidence>
<dbReference type="FunFam" id="3.40.50.1100:FF:000006">
    <property type="entry name" value="Cysteine synthase"/>
    <property type="match status" value="1"/>
</dbReference>
<organism evidence="8 9">
    <name type="scientific">Brenthis ino</name>
    <name type="common">lesser marbled fritillary</name>
    <dbReference type="NCBI Taxonomy" id="405034"/>
    <lineage>
        <taxon>Eukaryota</taxon>
        <taxon>Metazoa</taxon>
        <taxon>Ecdysozoa</taxon>
        <taxon>Arthropoda</taxon>
        <taxon>Hexapoda</taxon>
        <taxon>Insecta</taxon>
        <taxon>Pterygota</taxon>
        <taxon>Neoptera</taxon>
        <taxon>Endopterygota</taxon>
        <taxon>Lepidoptera</taxon>
        <taxon>Glossata</taxon>
        <taxon>Ditrysia</taxon>
        <taxon>Papilionoidea</taxon>
        <taxon>Nymphalidae</taxon>
        <taxon>Heliconiinae</taxon>
        <taxon>Argynnini</taxon>
        <taxon>Brenthis</taxon>
    </lineage>
</organism>
<evidence type="ECO:0000256" key="2">
    <source>
        <dbReference type="ARBA" id="ARBA00007103"/>
    </source>
</evidence>
<evidence type="ECO:0000256" key="4">
    <source>
        <dbReference type="ARBA" id="ARBA00022679"/>
    </source>
</evidence>
<reference evidence="8" key="1">
    <citation type="submission" date="2021-12" db="EMBL/GenBank/DDBJ databases">
        <authorList>
            <person name="Martin H S."/>
        </authorList>
    </citation>
    <scope>NUCLEOTIDE SEQUENCE</scope>
</reference>
<feature type="non-terminal residue" evidence="8">
    <location>
        <position position="495"/>
    </location>
</feature>
<evidence type="ECO:0000256" key="6">
    <source>
        <dbReference type="ARBA" id="ARBA00023192"/>
    </source>
</evidence>
<dbReference type="InterPro" id="IPR036052">
    <property type="entry name" value="TrpB-like_PALP_sf"/>
</dbReference>
<protein>
    <recommendedName>
        <fullName evidence="7">Tryptophan synthase beta chain-like PALP domain-containing protein</fullName>
    </recommendedName>
</protein>
<name>A0A8J9W7M1_9NEOP</name>
<dbReference type="GO" id="GO:0016740">
    <property type="term" value="F:transferase activity"/>
    <property type="evidence" value="ECO:0007669"/>
    <property type="project" value="UniProtKB-KW"/>
</dbReference>
<dbReference type="GO" id="GO:0006535">
    <property type="term" value="P:cysteine biosynthetic process from serine"/>
    <property type="evidence" value="ECO:0007669"/>
    <property type="project" value="UniProtKB-ARBA"/>
</dbReference>
<dbReference type="Gene3D" id="3.10.580.10">
    <property type="entry name" value="CBS-domain"/>
    <property type="match status" value="1"/>
</dbReference>
<dbReference type="Pfam" id="PF00291">
    <property type="entry name" value="PALP"/>
    <property type="match status" value="1"/>
</dbReference>
<evidence type="ECO:0000256" key="1">
    <source>
        <dbReference type="ARBA" id="ARBA00001933"/>
    </source>
</evidence>
<keyword evidence="6" id="KW-0198">Cysteine biosynthesis</keyword>
<evidence type="ECO:0000259" key="7">
    <source>
        <dbReference type="Pfam" id="PF00291"/>
    </source>
</evidence>
<dbReference type="InterPro" id="IPR050214">
    <property type="entry name" value="Cys_Synth/Cystath_Beta-Synth"/>
</dbReference>
<dbReference type="InterPro" id="IPR046342">
    <property type="entry name" value="CBS_dom_sf"/>
</dbReference>
<keyword evidence="4" id="KW-0808">Transferase</keyword>
<evidence type="ECO:0000313" key="8">
    <source>
        <dbReference type="EMBL" id="CAH0728292.1"/>
    </source>
</evidence>
<dbReference type="Gene3D" id="3.40.50.1100">
    <property type="match status" value="2"/>
</dbReference>
<comment type="cofactor">
    <cofactor evidence="1">
        <name>pyridoxal 5'-phosphate</name>
        <dbReference type="ChEBI" id="CHEBI:597326"/>
    </cofactor>
</comment>
<dbReference type="InterPro" id="IPR001926">
    <property type="entry name" value="TrpB-like_PALP"/>
</dbReference>
<dbReference type="SUPFAM" id="SSF54631">
    <property type="entry name" value="CBS-domain pair"/>
    <property type="match status" value="1"/>
</dbReference>
<comment type="similarity">
    <text evidence="2">Belongs to the cysteine synthase/cystathionine beta-synthase family.</text>
</comment>
<dbReference type="CDD" id="cd01561">
    <property type="entry name" value="CBS_like"/>
    <property type="match status" value="1"/>
</dbReference>
<evidence type="ECO:0000256" key="5">
    <source>
        <dbReference type="ARBA" id="ARBA00022898"/>
    </source>
</evidence>
<dbReference type="OrthoDB" id="728at2759"/>
<proteinExistence type="inferred from homology"/>
<evidence type="ECO:0000256" key="3">
    <source>
        <dbReference type="ARBA" id="ARBA00022605"/>
    </source>
</evidence>
<dbReference type="PANTHER" id="PTHR10314">
    <property type="entry name" value="CYSTATHIONINE BETA-SYNTHASE"/>
    <property type="match status" value="1"/>
</dbReference>
<keyword evidence="9" id="KW-1185">Reference proteome</keyword>
<gene>
    <name evidence="8" type="ORF">BINO364_LOCUS13528</name>
</gene>
<dbReference type="Proteomes" id="UP000838878">
    <property type="component" value="Chromosome 7"/>
</dbReference>
<dbReference type="AlphaFoldDB" id="A0A8J9W7M1"/>
<sequence length="495" mass="53997">MPNLIAARKHFIPPAKAGVHWKSPYINRINESILDFIGNTPLIKLNKIPKDYGLSCEIYAKCEFMNPAGSSKDRISFGMMKDAESGNYIKEMTEFVEPTSGNTGIGVAFLAAMKDKKCIIVTGEKNSSEKVSTMKLLGAEVIQTNKSATAIARQIKESNPDNVVMLDQFENHVNPQTHYYTTGVEILGALGEVDMLVLGAGTGGTVSGAGHRIKEMCPNCTIIIAEPDGSTMFNVNGKIHPFIIEGIGGSTVPIVLDKSIADGFEIVTDEEAFLMAREVCRKEGLLCGGSSGAAMAAAIKAIKRRKLGAGQKVVVVFPDGIRNYMTKFVCEQWMEAHLFMDPPEHTMKWWRLPVTDLKLSHTYPIIDTTYTCAQAITEMKHENIAIVVDDKGTFVGAVSKDSFRHAATNPTKLPNSNSEDFNFDDPVIEHLVKDCYTLALNGKKGMPNIGLLSRILDITQFVVIGKNTNGAGEGHFAAESVATADDVLDFIFTHR</sequence>
<feature type="domain" description="Tryptophan synthase beta chain-like PALP" evidence="7">
    <location>
        <begin position="34"/>
        <end position="319"/>
    </location>
</feature>
<keyword evidence="5" id="KW-0663">Pyridoxal phosphate</keyword>